<organism evidence="1 2">
    <name type="scientific">Antarcticirhabdus aurantiaca</name>
    <dbReference type="NCBI Taxonomy" id="2606717"/>
    <lineage>
        <taxon>Bacteria</taxon>
        <taxon>Pseudomonadati</taxon>
        <taxon>Pseudomonadota</taxon>
        <taxon>Alphaproteobacteria</taxon>
        <taxon>Hyphomicrobiales</taxon>
        <taxon>Aurantimonadaceae</taxon>
        <taxon>Antarcticirhabdus</taxon>
    </lineage>
</organism>
<name>A0ACD4NSK8_9HYPH</name>
<accession>A0ACD4NSK8</accession>
<evidence type="ECO:0000313" key="2">
    <source>
        <dbReference type="Proteomes" id="UP001163223"/>
    </source>
</evidence>
<gene>
    <name evidence="1" type="ORF">OXU80_05895</name>
</gene>
<protein>
    <submittedName>
        <fullName evidence="1">MarR family winged helix-turn-helix transcriptional regulator</fullName>
    </submittedName>
</protein>
<proteinExistence type="predicted"/>
<evidence type="ECO:0000313" key="1">
    <source>
        <dbReference type="EMBL" id="WAJ29754.1"/>
    </source>
</evidence>
<dbReference type="Proteomes" id="UP001163223">
    <property type="component" value="Chromosome"/>
</dbReference>
<dbReference type="EMBL" id="CP113520">
    <property type="protein sequence ID" value="WAJ29754.1"/>
    <property type="molecule type" value="Genomic_DNA"/>
</dbReference>
<keyword evidence="2" id="KW-1185">Reference proteome</keyword>
<reference evidence="1" key="1">
    <citation type="submission" date="2022-11" db="EMBL/GenBank/DDBJ databases">
        <title>beta-Carotene-producing bacterium, Jeongeuplla avenae sp. nov., alleviates the salt stress of Arabidopsis seedlings.</title>
        <authorList>
            <person name="Jiang L."/>
            <person name="Lee J."/>
        </authorList>
    </citation>
    <scope>NUCLEOTIDE SEQUENCE</scope>
    <source>
        <strain evidence="1">DY_R2A_6</strain>
    </source>
</reference>
<sequence length="152" mass="16526">MLNTPSDPPQVPFATTLLVRDHCLCLHAQRAARALARRFDDALRPVGLTNGQFSLLMSLNRPAPPTVGSVAQLLAMDRTTLTANLKPLEREGLIVVQVDPEDRRARRLHLTAKGLSRLASAVPIWTSTHAEIEARLGDAEAARLRSALLALA</sequence>